<name>A0A5B7GC05_PORTR</name>
<reference evidence="3 4" key="1">
    <citation type="submission" date="2019-05" db="EMBL/GenBank/DDBJ databases">
        <title>Another draft genome of Portunus trituberculatus and its Hox gene families provides insights of decapod evolution.</title>
        <authorList>
            <person name="Jeong J.-H."/>
            <person name="Song I."/>
            <person name="Kim S."/>
            <person name="Choi T."/>
            <person name="Kim D."/>
            <person name="Ryu S."/>
            <person name="Kim W."/>
        </authorList>
    </citation>
    <scope>NUCLEOTIDE SEQUENCE [LARGE SCALE GENOMIC DNA]</scope>
    <source>
        <tissue evidence="3">Muscle</tissue>
    </source>
</reference>
<evidence type="ECO:0000313" key="4">
    <source>
        <dbReference type="Proteomes" id="UP000324222"/>
    </source>
</evidence>
<sequence length="274" mass="28984">MLNWMEYPDSVREMSRMLQEAALNEGTPTPPESPAQTPAGCQPCAATTQPPDLNGGTAIHQCQQKEKSSDPSAAGGGVEAGGVAGGGADVERPASTSGPVSLSQILDRPVYAAAAPLSSQHPTAPAPPQAPAPQPSSMPVATMGNGTSGQTGGHHHHHHHHHNHHQDGLPGGPGPGNGRGAPKPVYPEDYNYLKGLVPELKAEVRDRDLRIDVLEAEKMDMRRQLKKTTEEATRLRREVHKLKVSGTITPCVQVHSQLLSEIGVTLFLLVLCVS</sequence>
<evidence type="ECO:0000256" key="2">
    <source>
        <dbReference type="SAM" id="MobiDB-lite"/>
    </source>
</evidence>
<feature type="compositionally biased region" description="Gly residues" evidence="2">
    <location>
        <begin position="74"/>
        <end position="88"/>
    </location>
</feature>
<proteinExistence type="predicted"/>
<organism evidence="3 4">
    <name type="scientific">Portunus trituberculatus</name>
    <name type="common">Swimming crab</name>
    <name type="synonym">Neptunus trituberculatus</name>
    <dbReference type="NCBI Taxonomy" id="210409"/>
    <lineage>
        <taxon>Eukaryota</taxon>
        <taxon>Metazoa</taxon>
        <taxon>Ecdysozoa</taxon>
        <taxon>Arthropoda</taxon>
        <taxon>Crustacea</taxon>
        <taxon>Multicrustacea</taxon>
        <taxon>Malacostraca</taxon>
        <taxon>Eumalacostraca</taxon>
        <taxon>Eucarida</taxon>
        <taxon>Decapoda</taxon>
        <taxon>Pleocyemata</taxon>
        <taxon>Brachyura</taxon>
        <taxon>Eubrachyura</taxon>
        <taxon>Portunoidea</taxon>
        <taxon>Portunidae</taxon>
        <taxon>Portuninae</taxon>
        <taxon>Portunus</taxon>
    </lineage>
</organism>
<dbReference type="OrthoDB" id="63267at2759"/>
<evidence type="ECO:0000256" key="1">
    <source>
        <dbReference type="SAM" id="Coils"/>
    </source>
</evidence>
<feature type="compositionally biased region" description="Basic residues" evidence="2">
    <location>
        <begin position="153"/>
        <end position="164"/>
    </location>
</feature>
<protein>
    <submittedName>
        <fullName evidence="3">Uncharacterized protein</fullName>
    </submittedName>
</protein>
<feature type="compositionally biased region" description="Pro residues" evidence="2">
    <location>
        <begin position="124"/>
        <end position="136"/>
    </location>
</feature>
<feature type="region of interest" description="Disordered" evidence="2">
    <location>
        <begin position="117"/>
        <end position="187"/>
    </location>
</feature>
<comment type="caution">
    <text evidence="3">The sequence shown here is derived from an EMBL/GenBank/DDBJ whole genome shotgun (WGS) entry which is preliminary data.</text>
</comment>
<keyword evidence="1" id="KW-0175">Coiled coil</keyword>
<feature type="region of interest" description="Disordered" evidence="2">
    <location>
        <begin position="18"/>
        <end position="101"/>
    </location>
</feature>
<dbReference type="EMBL" id="VSRR010012686">
    <property type="protein sequence ID" value="MPC54853.1"/>
    <property type="molecule type" value="Genomic_DNA"/>
</dbReference>
<gene>
    <name evidence="3" type="ORF">E2C01_048782</name>
</gene>
<keyword evidence="4" id="KW-1185">Reference proteome</keyword>
<feature type="coiled-coil region" evidence="1">
    <location>
        <begin position="211"/>
        <end position="245"/>
    </location>
</feature>
<accession>A0A5B7GC05</accession>
<feature type="compositionally biased region" description="Gly residues" evidence="2">
    <location>
        <begin position="169"/>
        <end position="179"/>
    </location>
</feature>
<evidence type="ECO:0000313" key="3">
    <source>
        <dbReference type="EMBL" id="MPC54853.1"/>
    </source>
</evidence>
<dbReference type="AlphaFoldDB" id="A0A5B7GC05"/>
<dbReference type="Proteomes" id="UP000324222">
    <property type="component" value="Unassembled WGS sequence"/>
</dbReference>